<evidence type="ECO:0000313" key="3">
    <source>
        <dbReference type="Proteomes" id="UP000247523"/>
    </source>
</evidence>
<comment type="caution">
    <text evidence="2">The sequence shown here is derived from an EMBL/GenBank/DDBJ whole genome shotgun (WGS) entry which is preliminary data.</text>
</comment>
<evidence type="ECO:0000313" key="2">
    <source>
        <dbReference type="EMBL" id="PXV91831.1"/>
    </source>
</evidence>
<reference evidence="2 3" key="1">
    <citation type="submission" date="2018-05" db="EMBL/GenBank/DDBJ databases">
        <title>Genomic Encyclopedia of Type Strains, Phase IV (KMG-IV): sequencing the most valuable type-strain genomes for metagenomic binning, comparative biology and taxonomic classification.</title>
        <authorList>
            <person name="Goeker M."/>
        </authorList>
    </citation>
    <scope>NUCLEOTIDE SEQUENCE [LARGE SCALE GENOMIC DNA]</scope>
    <source>
        <strain evidence="2 3">DSM 28816</strain>
    </source>
</reference>
<name>A0A318ETX8_9FIRM</name>
<organism evidence="2 3">
    <name type="scientific">Lachnotalea glycerini</name>
    <dbReference type="NCBI Taxonomy" id="1763509"/>
    <lineage>
        <taxon>Bacteria</taxon>
        <taxon>Bacillati</taxon>
        <taxon>Bacillota</taxon>
        <taxon>Clostridia</taxon>
        <taxon>Lachnospirales</taxon>
        <taxon>Lachnospiraceae</taxon>
        <taxon>Lachnotalea</taxon>
    </lineage>
</organism>
<accession>A0A318ETX8</accession>
<dbReference type="Pfam" id="PF07441">
    <property type="entry name" value="BofA"/>
    <property type="match status" value="1"/>
</dbReference>
<gene>
    <name evidence="2" type="ORF">C8E03_103402</name>
</gene>
<dbReference type="InterPro" id="IPR010001">
    <property type="entry name" value="BofA"/>
</dbReference>
<proteinExistence type="predicted"/>
<dbReference type="EMBL" id="QICS01000003">
    <property type="protein sequence ID" value="PXV91831.1"/>
    <property type="molecule type" value="Genomic_DNA"/>
</dbReference>
<dbReference type="AlphaFoldDB" id="A0A318ETX8"/>
<protein>
    <submittedName>
        <fullName evidence="2">Inhibitor of the pro-sigma K processing machinery</fullName>
    </submittedName>
</protein>
<feature type="transmembrane region" description="Helical" evidence="1">
    <location>
        <begin position="30"/>
        <end position="52"/>
    </location>
</feature>
<keyword evidence="1" id="KW-0472">Membrane</keyword>
<keyword evidence="1" id="KW-0812">Transmembrane</keyword>
<sequence length="90" mass="9917">MKFNQAALLMVVMCVIVLVIVFVKIRMEFIINFILRMVFGAVGIYFLNSLFIEKGLDAMVGINFGTVGAIGLLGIPGFLLVYAIALFQLL</sequence>
<dbReference type="RefSeq" id="WP_110290904.1">
    <property type="nucleotide sequence ID" value="NZ_QICS01000003.1"/>
</dbReference>
<feature type="transmembrane region" description="Helical" evidence="1">
    <location>
        <begin position="6"/>
        <end position="23"/>
    </location>
</feature>
<dbReference type="Proteomes" id="UP000247523">
    <property type="component" value="Unassembled WGS sequence"/>
</dbReference>
<keyword evidence="1" id="KW-1133">Transmembrane helix</keyword>
<feature type="transmembrane region" description="Helical" evidence="1">
    <location>
        <begin position="64"/>
        <end position="87"/>
    </location>
</feature>
<evidence type="ECO:0000256" key="1">
    <source>
        <dbReference type="SAM" id="Phobius"/>
    </source>
</evidence>